<protein>
    <submittedName>
        <fullName evidence="2">Uncharacterized protein</fullName>
    </submittedName>
</protein>
<keyword evidence="1" id="KW-0812">Transmembrane</keyword>
<evidence type="ECO:0000313" key="3">
    <source>
        <dbReference type="Proteomes" id="UP001327225"/>
    </source>
</evidence>
<gene>
    <name evidence="2" type="ORF">SHK19_12265</name>
</gene>
<accession>A0ABZ0ZLA8</accession>
<feature type="transmembrane region" description="Helical" evidence="1">
    <location>
        <begin position="37"/>
        <end position="59"/>
    </location>
</feature>
<keyword evidence="3" id="KW-1185">Reference proteome</keyword>
<dbReference type="Proteomes" id="UP001327225">
    <property type="component" value="Chromosome"/>
</dbReference>
<dbReference type="RefSeq" id="WP_322936373.1">
    <property type="nucleotide sequence ID" value="NZ_CP141059.1"/>
</dbReference>
<keyword evidence="1" id="KW-0472">Membrane</keyword>
<evidence type="ECO:0000256" key="1">
    <source>
        <dbReference type="SAM" id="Phobius"/>
    </source>
</evidence>
<organism evidence="2 3">
    <name type="scientific">Nocardioides bizhenqiangii</name>
    <dbReference type="NCBI Taxonomy" id="3095076"/>
    <lineage>
        <taxon>Bacteria</taxon>
        <taxon>Bacillati</taxon>
        <taxon>Actinomycetota</taxon>
        <taxon>Actinomycetes</taxon>
        <taxon>Propionibacteriales</taxon>
        <taxon>Nocardioidaceae</taxon>
        <taxon>Nocardioides</taxon>
    </lineage>
</organism>
<evidence type="ECO:0000313" key="2">
    <source>
        <dbReference type="EMBL" id="WQQ24741.1"/>
    </source>
</evidence>
<proteinExistence type="predicted"/>
<reference evidence="3" key="1">
    <citation type="submission" date="2023-12" db="EMBL/GenBank/DDBJ databases">
        <title>Novel species in genus Nocardioides.</title>
        <authorList>
            <person name="Zhou H."/>
        </authorList>
    </citation>
    <scope>NUCLEOTIDE SEQUENCE [LARGE SCALE GENOMIC DNA]</scope>
    <source>
        <strain evidence="3">HM61</strain>
    </source>
</reference>
<dbReference type="EMBL" id="CP141059">
    <property type="protein sequence ID" value="WQQ24741.1"/>
    <property type="molecule type" value="Genomic_DNA"/>
</dbReference>
<sequence>MDTLHERLAELADEAPTGGAPPAELWARGKRAQRLRAAAVAATVLVVGAVGAGIGVRLADGGRDGSDPEPAGTVDISLPIEYPIGRELPELGDAPGSLAAIWVTPRAGGGKPEVVGLVAETGTFGTLPIDLRVDVQYAAADPGVALSPDGRTIAYERPGGELVAHDLVSGRTYSADFEFKIRSGGGFWIDATHLVGHAVRSEAASQETGVERATDVDGWVWEPGTAPKLVNLGAYPGQPYLGYGWPYGGKDLLVLPEGPRLCETQRIQEAGTEDPQAPPFEVPVLCDVVGVVGSEILLGHWKPESSSGDANDPKYANGAVVALDIAGADPAFEDPARRHVVVTAGAPHRVAFATDLIAEALDAQGGAS</sequence>
<name>A0ABZ0ZLA8_9ACTN</name>
<keyword evidence="1" id="KW-1133">Transmembrane helix</keyword>